<keyword evidence="2" id="KW-0479">Metal-binding</keyword>
<dbReference type="AlphaFoldDB" id="A0A1R4FRW9"/>
<evidence type="ECO:0000313" key="4">
    <source>
        <dbReference type="EMBL" id="SJM58581.1"/>
    </source>
</evidence>
<dbReference type="GO" id="GO:0019752">
    <property type="term" value="P:carboxylic acid metabolic process"/>
    <property type="evidence" value="ECO:0007669"/>
    <property type="project" value="UniProtKB-ARBA"/>
</dbReference>
<accession>A0A1R4FRW9</accession>
<gene>
    <name evidence="4" type="ORF">FM101_05395</name>
</gene>
<dbReference type="EMBL" id="FUHW01000022">
    <property type="protein sequence ID" value="SJM58581.1"/>
    <property type="molecule type" value="Genomic_DNA"/>
</dbReference>
<dbReference type="Pfam" id="PF01557">
    <property type="entry name" value="FAA_hydrolase"/>
    <property type="match status" value="1"/>
</dbReference>
<comment type="similarity">
    <text evidence="1">Belongs to the FAH family.</text>
</comment>
<evidence type="ECO:0000313" key="5">
    <source>
        <dbReference type="Proteomes" id="UP000195913"/>
    </source>
</evidence>
<dbReference type="GO" id="GO:0016853">
    <property type="term" value="F:isomerase activity"/>
    <property type="evidence" value="ECO:0007669"/>
    <property type="project" value="UniProtKB-ARBA"/>
</dbReference>
<dbReference type="InterPro" id="IPR051121">
    <property type="entry name" value="FAH"/>
</dbReference>
<name>A0A1R4FRW9_9MICC</name>
<keyword evidence="4" id="KW-0378">Hydrolase</keyword>
<dbReference type="Proteomes" id="UP000195913">
    <property type="component" value="Unassembled WGS sequence"/>
</dbReference>
<reference evidence="4 5" key="1">
    <citation type="submission" date="2017-02" db="EMBL/GenBank/DDBJ databases">
        <authorList>
            <person name="Peterson S.W."/>
        </authorList>
    </citation>
    <scope>NUCLEOTIDE SEQUENCE [LARGE SCALE GENOMIC DNA]</scope>
    <source>
        <strain evidence="4 5">B Ar 00.02</strain>
    </source>
</reference>
<dbReference type="PANTHER" id="PTHR42796">
    <property type="entry name" value="FUMARYLACETOACETATE HYDROLASE DOMAIN-CONTAINING PROTEIN 2A-RELATED"/>
    <property type="match status" value="1"/>
</dbReference>
<proteinExistence type="inferred from homology"/>
<protein>
    <submittedName>
        <fullName evidence="4">Fumarylacetoacetate hydrolase family protein</fullName>
    </submittedName>
</protein>
<dbReference type="SUPFAM" id="SSF56529">
    <property type="entry name" value="FAH"/>
    <property type="match status" value="1"/>
</dbReference>
<evidence type="ECO:0000256" key="2">
    <source>
        <dbReference type="ARBA" id="ARBA00022723"/>
    </source>
</evidence>
<evidence type="ECO:0000259" key="3">
    <source>
        <dbReference type="Pfam" id="PF01557"/>
    </source>
</evidence>
<keyword evidence="5" id="KW-1185">Reference proteome</keyword>
<dbReference type="FunFam" id="3.90.850.10:FF:000002">
    <property type="entry name" value="2-hydroxyhepta-2,4-diene-1,7-dioate isomerase"/>
    <property type="match status" value="1"/>
</dbReference>
<dbReference type="Gene3D" id="3.90.850.10">
    <property type="entry name" value="Fumarylacetoacetase-like, C-terminal domain"/>
    <property type="match status" value="1"/>
</dbReference>
<dbReference type="GO" id="GO:0046872">
    <property type="term" value="F:metal ion binding"/>
    <property type="evidence" value="ECO:0007669"/>
    <property type="project" value="UniProtKB-KW"/>
</dbReference>
<sequence>MKLATLRTPGTGSTFAAVIHGETAHELSGFSDVGAFLAADEQTRAEAVAAADPTASLRAPSAGIPVADADFATLLSSPEKVFCIGLNYRNHILETGQQLPEYPTVFTKFARSLTGPMDPIDVPPEDHRLDWEGELAIVIGRAGRRIPEADAAGHIAGYTVANDVSMRGWQGRTTEWLAGKCWEASTPVGPYLVSAEEFPDAARISTRVNGETVQEDSTADLVFGPARLVAYLSTMVTLVPGDLILTGTPAGVALGRRNEQGRHPWLTSGDVLETGIDGLGTQRNRIR</sequence>
<dbReference type="InterPro" id="IPR036663">
    <property type="entry name" value="Fumarylacetoacetase_C_sf"/>
</dbReference>
<dbReference type="GO" id="GO:0016787">
    <property type="term" value="F:hydrolase activity"/>
    <property type="evidence" value="ECO:0007669"/>
    <property type="project" value="UniProtKB-KW"/>
</dbReference>
<organism evidence="4 5">
    <name type="scientific">Arthrobacter rhombi</name>
    <dbReference type="NCBI Taxonomy" id="71253"/>
    <lineage>
        <taxon>Bacteria</taxon>
        <taxon>Bacillati</taxon>
        <taxon>Actinomycetota</taxon>
        <taxon>Actinomycetes</taxon>
        <taxon>Micrococcales</taxon>
        <taxon>Micrococcaceae</taxon>
        <taxon>Arthrobacter</taxon>
    </lineage>
</organism>
<feature type="domain" description="Fumarylacetoacetase-like C-terminal" evidence="3">
    <location>
        <begin position="80"/>
        <end position="286"/>
    </location>
</feature>
<dbReference type="InterPro" id="IPR011234">
    <property type="entry name" value="Fumarylacetoacetase-like_C"/>
</dbReference>
<evidence type="ECO:0000256" key="1">
    <source>
        <dbReference type="ARBA" id="ARBA00010211"/>
    </source>
</evidence>
<dbReference type="PANTHER" id="PTHR42796:SF4">
    <property type="entry name" value="FUMARYLACETOACETATE HYDROLASE DOMAIN-CONTAINING PROTEIN 2A"/>
    <property type="match status" value="1"/>
</dbReference>
<dbReference type="RefSeq" id="WP_086996544.1">
    <property type="nucleotide sequence ID" value="NZ_FUHW01000022.1"/>
</dbReference>